<dbReference type="Pfam" id="PF18864">
    <property type="entry name" value="AbiTii"/>
    <property type="match status" value="1"/>
</dbReference>
<reference evidence="2 3" key="1">
    <citation type="submission" date="2020-09" db="EMBL/GenBank/DDBJ databases">
        <title>Pedobacter sp. SW-16 isolated from soil near Yeocheon.</title>
        <authorList>
            <person name="Im H.S."/>
            <person name="Joung Y."/>
            <person name="Lee S.-S."/>
        </authorList>
    </citation>
    <scope>NUCLEOTIDE SEQUENCE [LARGE SCALE GENOMIC DNA]</scope>
    <source>
        <strain evidence="2 3">SW-16</strain>
    </source>
</reference>
<organism evidence="2 3">
    <name type="scientific">Pedobacter riviphilus</name>
    <dbReference type="NCBI Taxonomy" id="2766984"/>
    <lineage>
        <taxon>Bacteria</taxon>
        <taxon>Pseudomonadati</taxon>
        <taxon>Bacteroidota</taxon>
        <taxon>Sphingobacteriia</taxon>
        <taxon>Sphingobacteriales</taxon>
        <taxon>Sphingobacteriaceae</taxon>
        <taxon>Pedobacter</taxon>
    </lineage>
</organism>
<name>A0ABX6TKI0_9SPHI</name>
<protein>
    <recommendedName>
        <fullName evidence="1">AbiTii domain-containing protein</fullName>
    </recommendedName>
</protein>
<accession>A0ABX6TKI0</accession>
<evidence type="ECO:0000313" key="2">
    <source>
        <dbReference type="EMBL" id="QNR85074.1"/>
    </source>
</evidence>
<feature type="domain" description="AbiTii" evidence="1">
    <location>
        <begin position="2"/>
        <end position="201"/>
    </location>
</feature>
<gene>
    <name evidence="2" type="ORF">H9N25_00760</name>
</gene>
<evidence type="ECO:0000259" key="1">
    <source>
        <dbReference type="Pfam" id="PF18864"/>
    </source>
</evidence>
<dbReference type="Proteomes" id="UP000516439">
    <property type="component" value="Chromosome"/>
</dbReference>
<keyword evidence="3" id="KW-1185">Reference proteome</keyword>
<proteinExistence type="predicted"/>
<dbReference type="InterPro" id="IPR041304">
    <property type="entry name" value="AbiTii"/>
</dbReference>
<evidence type="ECO:0000313" key="3">
    <source>
        <dbReference type="Proteomes" id="UP000516439"/>
    </source>
</evidence>
<dbReference type="EMBL" id="CP061171">
    <property type="protein sequence ID" value="QNR85074.1"/>
    <property type="molecule type" value="Genomic_DNA"/>
</dbReference>
<sequence length="307" mass="34179">MKLISDILNDLVNDQISLTVALNKTKVLATRIGNKRLLDWVNSELKGYANLNSVPEYRITHGTIIGDFNNGRQMVTNYPIPLPDLGEKMDDQIRQFRTVDSIYTLESFFKMPGREKLDSLVFPFSDGMRATLEDILRNSNGPYFQLISVGIKVPFHFATSVIAKVKDMLLEFMLEIEKEFGIESDIADLKNNNLKINYIMNNTITNNGDGNVVNTGSNSQITANINIIKGDKEALTKSLKENGVATEDISDLLMVIDTEKPNGNSFGEKVNNWMKKMLAKSIDGTWQVGIGAAGSLLAELIKAYYVG</sequence>
<dbReference type="RefSeq" id="WP_190327611.1">
    <property type="nucleotide sequence ID" value="NZ_CP061171.1"/>
</dbReference>